<dbReference type="SMART" id="SM00220">
    <property type="entry name" value="S_TKc"/>
    <property type="match status" value="1"/>
</dbReference>
<dbReference type="GO" id="GO:0004672">
    <property type="term" value="F:protein kinase activity"/>
    <property type="evidence" value="ECO:0007669"/>
    <property type="project" value="InterPro"/>
</dbReference>
<dbReference type="Gene3D" id="1.10.510.10">
    <property type="entry name" value="Transferase(Phosphotransferase) domain 1"/>
    <property type="match status" value="1"/>
</dbReference>
<feature type="domain" description="Protein kinase" evidence="8">
    <location>
        <begin position="89"/>
        <end position="422"/>
    </location>
</feature>
<evidence type="ECO:0000256" key="3">
    <source>
        <dbReference type="ARBA" id="ARBA00022777"/>
    </source>
</evidence>
<dbReference type="PANTHER" id="PTHR46699:SF5">
    <property type="entry name" value="PROTEIN KINASE DOMAIN-CONTAINING PROTEIN"/>
    <property type="match status" value="1"/>
</dbReference>
<organism evidence="9">
    <name type="scientific">Pyramimonas obovata</name>
    <dbReference type="NCBI Taxonomy" id="1411642"/>
    <lineage>
        <taxon>Eukaryota</taxon>
        <taxon>Viridiplantae</taxon>
        <taxon>Chlorophyta</taxon>
        <taxon>Pyramimonadophyceae</taxon>
        <taxon>Pyramimonadales</taxon>
        <taxon>Pyramimonadaceae</taxon>
        <taxon>Pyramimonas</taxon>
        <taxon>Pyramimonas incertae sedis</taxon>
    </lineage>
</organism>
<gene>
    <name evidence="9" type="ORF">POBO1169_LOCUS5167</name>
</gene>
<keyword evidence="4 5" id="KW-0067">ATP-binding</keyword>
<dbReference type="Pfam" id="PF00069">
    <property type="entry name" value="Pkinase"/>
    <property type="match status" value="1"/>
</dbReference>
<evidence type="ECO:0000256" key="1">
    <source>
        <dbReference type="ARBA" id="ARBA00022679"/>
    </source>
</evidence>
<evidence type="ECO:0000259" key="8">
    <source>
        <dbReference type="PROSITE" id="PS50011"/>
    </source>
</evidence>
<feature type="binding site" evidence="5">
    <location>
        <position position="120"/>
    </location>
    <ligand>
        <name>ATP</name>
        <dbReference type="ChEBI" id="CHEBI:30616"/>
    </ligand>
</feature>
<dbReference type="PROSITE" id="PS00108">
    <property type="entry name" value="PROTEIN_KINASE_ST"/>
    <property type="match status" value="1"/>
</dbReference>
<dbReference type="GO" id="GO:0005524">
    <property type="term" value="F:ATP binding"/>
    <property type="evidence" value="ECO:0007669"/>
    <property type="project" value="UniProtKB-UniRule"/>
</dbReference>
<dbReference type="InterPro" id="IPR017441">
    <property type="entry name" value="Protein_kinase_ATP_BS"/>
</dbReference>
<evidence type="ECO:0000256" key="7">
    <source>
        <dbReference type="SAM" id="MobiDB-lite"/>
    </source>
</evidence>
<dbReference type="Gene3D" id="3.30.200.20">
    <property type="entry name" value="Phosphorylase Kinase, domain 1"/>
    <property type="match status" value="1"/>
</dbReference>
<sequence>MRALASNGANLSRVCSDTRRQNRGLEVTKCRVQTPALHQSRACTLGSAKPGFLGDTSVLSRGPTLQRDSSRSEVVKTEAGVVGIKPEWLSVGKQLGEGSFGVVYEGTLTKGNRTQAIVLKRAKAKVQGSEEMADIERLINERVVRRAAGSCARYLGSCKVTSGAASTYPRLTEGLWLIWRLEGRYTLSHYMRYSTFPRELVDPLLGEDLKGNTRIVKTNGPAVDLIVAQKVMQNILSSLSGLHNAGMVHRDVKPQNLVLVEGERCFKLIDLGACADLRTGINFVPDETILDPKYAAPEEYVLPLDSAPDLASHAAPIALALGATSWMQHNPDRFDMYAVGLIMLQLCLPSLRSDIQLQRFNRELRKFNYDLMRWRRSRRFSARETMLLDEDNGAGWELAQQLLSEVPKKRPAASVVRYHRWFSVKLDPDLVLPGPDYNSNSVADAASTAMKEAMARLRVLENAVLRVEATRTKQTSKLNRLKTESNGDVEKIAAEEQKLQAIEQGLQKRVRLFEAMSTDIKRMLFRSETQLRIAEQVSDTQMQRAEQARLEAGGEDVNSIGFGTRVKRAAKTTGAVGRFVGNMVKESATEAARQAYDGMKRVGSTRFGREKGEAEDSWTELTKTEYKAAENVTTDPLNFLASLVSVWNRKPEVPEEEQEELKKPIATITPVVSVEDVVRGLEDSAADEPPPVQALDPPPERVLQMRDKMTSLEKEVEEMAQKMELMEARLREQRKVIAQMEQTADLPPSPPPKVQSVDSLEGLDMVSWRDPVSTGNGNGKGRDN</sequence>
<proteinExistence type="predicted"/>
<keyword evidence="6" id="KW-0175">Coiled coil</keyword>
<evidence type="ECO:0000313" key="9">
    <source>
        <dbReference type="EMBL" id="CAD8657940.1"/>
    </source>
</evidence>
<dbReference type="InterPro" id="IPR008271">
    <property type="entry name" value="Ser/Thr_kinase_AS"/>
</dbReference>
<evidence type="ECO:0000256" key="6">
    <source>
        <dbReference type="SAM" id="Coils"/>
    </source>
</evidence>
<evidence type="ECO:0000256" key="4">
    <source>
        <dbReference type="ARBA" id="ARBA00022840"/>
    </source>
</evidence>
<dbReference type="EMBL" id="HBFA01009823">
    <property type="protein sequence ID" value="CAD8657940.1"/>
    <property type="molecule type" value="Transcribed_RNA"/>
</dbReference>
<dbReference type="PROSITE" id="PS50011">
    <property type="entry name" value="PROTEIN_KINASE_DOM"/>
    <property type="match status" value="1"/>
</dbReference>
<keyword evidence="1" id="KW-0808">Transferase</keyword>
<accession>A0A7S0N222</accession>
<keyword evidence="2 5" id="KW-0547">Nucleotide-binding</keyword>
<reference evidence="9" key="1">
    <citation type="submission" date="2021-01" db="EMBL/GenBank/DDBJ databases">
        <authorList>
            <person name="Corre E."/>
            <person name="Pelletier E."/>
            <person name="Niang G."/>
            <person name="Scheremetjew M."/>
            <person name="Finn R."/>
            <person name="Kale V."/>
            <person name="Holt S."/>
            <person name="Cochrane G."/>
            <person name="Meng A."/>
            <person name="Brown T."/>
            <person name="Cohen L."/>
        </authorList>
    </citation>
    <scope>NUCLEOTIDE SEQUENCE</scope>
    <source>
        <strain evidence="9">CCMP722</strain>
    </source>
</reference>
<evidence type="ECO:0000256" key="5">
    <source>
        <dbReference type="PROSITE-ProRule" id="PRU10141"/>
    </source>
</evidence>
<dbReference type="PROSITE" id="PS00107">
    <property type="entry name" value="PROTEIN_KINASE_ATP"/>
    <property type="match status" value="1"/>
</dbReference>
<evidence type="ECO:0000256" key="2">
    <source>
        <dbReference type="ARBA" id="ARBA00022741"/>
    </source>
</evidence>
<dbReference type="InterPro" id="IPR011009">
    <property type="entry name" value="Kinase-like_dom_sf"/>
</dbReference>
<protein>
    <recommendedName>
        <fullName evidence="8">Protein kinase domain-containing protein</fullName>
    </recommendedName>
</protein>
<dbReference type="InterPro" id="IPR000719">
    <property type="entry name" value="Prot_kinase_dom"/>
</dbReference>
<feature type="region of interest" description="Disordered" evidence="7">
    <location>
        <begin position="738"/>
        <end position="784"/>
    </location>
</feature>
<keyword evidence="3" id="KW-0418">Kinase</keyword>
<feature type="coiled-coil region" evidence="6">
    <location>
        <begin position="443"/>
        <end position="470"/>
    </location>
</feature>
<dbReference type="PANTHER" id="PTHR46699">
    <property type="entry name" value="SERINE/THREONINE-PROTEIN KINASE STN8, CHLOROPLASTIC-RELATED"/>
    <property type="match status" value="1"/>
</dbReference>
<dbReference type="AlphaFoldDB" id="A0A7S0N222"/>
<dbReference type="SUPFAM" id="SSF56112">
    <property type="entry name" value="Protein kinase-like (PK-like)"/>
    <property type="match status" value="1"/>
</dbReference>
<name>A0A7S0N222_9CHLO</name>